<reference evidence="2 3" key="1">
    <citation type="submission" date="2016-10" db="EMBL/GenBank/DDBJ databases">
        <authorList>
            <person name="de Groot N.N."/>
        </authorList>
    </citation>
    <scope>NUCLEOTIDE SEQUENCE [LARGE SCALE GENOMIC DNA]</scope>
    <source>
        <strain>GEY</strain>
        <strain evidence="3">DSM 9560</strain>
    </source>
</reference>
<dbReference type="RefSeq" id="WP_091548568.1">
    <property type="nucleotide sequence ID" value="NZ_FONY01000032.1"/>
</dbReference>
<dbReference type="Pfam" id="PF00657">
    <property type="entry name" value="Lipase_GDSL"/>
    <property type="match status" value="1"/>
</dbReference>
<dbReference type="OrthoDB" id="9801375at2"/>
<dbReference type="STRING" id="1003.SAMN04488541_103253"/>
<sequence>MKPLYMLILATLALTKLDNSLPPYQIVTPNHPHLQYIGRFDFSDPKQAKFAWTGSSIALTFEGTFCKLLMRNFSEGKDKTGKPYANYFNIFIDGRLVKVLKAENHQSEYSIAENLPQGKHTVQIFKRTEALIGVCEFLGFQIDKKAKVLPAEKTASKKIEFIGDSITCGYGNEGDRQSCPFTPETENGQLAYAAITAQNLEAEYVTTCYSGKGLIQNYDKSKENTMPMLYQLVYPQRGQKWNFQQWIPDAVCINLGTNDFAHAIPDSTEFTKAYNLLIDSILINYPNASVFCLVGSMLNGKNLQVIKSYIEQVLSHQTAKGNKKVYFFEMSAQGKVGYGCDWHPNVAQHEINATELTVFMKEKMNW</sequence>
<dbReference type="AlphaFoldDB" id="A0A1I2IMS4"/>
<dbReference type="InterPro" id="IPR037461">
    <property type="entry name" value="CtCE2-like_dom"/>
</dbReference>
<accession>A0A1I2IMS4</accession>
<keyword evidence="2" id="KW-0378">Hydrolase</keyword>
<name>A0A1I2IMS4_9BACT</name>
<dbReference type="PANTHER" id="PTHR37834:SF2">
    <property type="entry name" value="ESTERASE, SGNH HYDROLASE-TYPE"/>
    <property type="match status" value="1"/>
</dbReference>
<dbReference type="PANTHER" id="PTHR37834">
    <property type="entry name" value="GDSL-LIKE LIPASE/ACYLHYDROLASE DOMAIN PROTEIN (AFU_ORTHOLOGUE AFUA_2G00620)"/>
    <property type="match status" value="1"/>
</dbReference>
<keyword evidence="3" id="KW-1185">Reference proteome</keyword>
<evidence type="ECO:0000313" key="2">
    <source>
        <dbReference type="EMBL" id="SFF41831.1"/>
    </source>
</evidence>
<dbReference type="GO" id="GO:0052689">
    <property type="term" value="F:carboxylic ester hydrolase activity"/>
    <property type="evidence" value="ECO:0007669"/>
    <property type="project" value="InterPro"/>
</dbReference>
<dbReference type="Gene3D" id="3.40.50.1110">
    <property type="entry name" value="SGNH hydrolase"/>
    <property type="match status" value="1"/>
</dbReference>
<dbReference type="InterPro" id="IPR040794">
    <property type="entry name" value="CE2_N"/>
</dbReference>
<feature type="domain" description="Carbohydrate esterase 2 N-terminal" evidence="1">
    <location>
        <begin position="36"/>
        <end position="151"/>
    </location>
</feature>
<organism evidence="2 3">
    <name type="scientific">Thermoflexibacter ruber</name>
    <dbReference type="NCBI Taxonomy" id="1003"/>
    <lineage>
        <taxon>Bacteria</taxon>
        <taxon>Pseudomonadati</taxon>
        <taxon>Bacteroidota</taxon>
        <taxon>Cytophagia</taxon>
        <taxon>Cytophagales</taxon>
        <taxon>Thermoflexibacteraceae</taxon>
        <taxon>Thermoflexibacter</taxon>
    </lineage>
</organism>
<dbReference type="CDD" id="cd01831">
    <property type="entry name" value="Endoglucanase_E_like"/>
    <property type="match status" value="1"/>
</dbReference>
<proteinExistence type="predicted"/>
<dbReference type="Gene3D" id="2.60.120.260">
    <property type="entry name" value="Galactose-binding domain-like"/>
    <property type="match status" value="1"/>
</dbReference>
<gene>
    <name evidence="2" type="ORF">SAMN04488541_103253</name>
</gene>
<dbReference type="SUPFAM" id="SSF52266">
    <property type="entry name" value="SGNH hydrolase"/>
    <property type="match status" value="1"/>
</dbReference>
<dbReference type="InterPro" id="IPR052762">
    <property type="entry name" value="PCW_deacetylase/CE"/>
</dbReference>
<evidence type="ECO:0000313" key="3">
    <source>
        <dbReference type="Proteomes" id="UP000199513"/>
    </source>
</evidence>
<dbReference type="EMBL" id="FONY01000032">
    <property type="protein sequence ID" value="SFF41831.1"/>
    <property type="molecule type" value="Genomic_DNA"/>
</dbReference>
<dbReference type="InterPro" id="IPR001087">
    <property type="entry name" value="GDSL"/>
</dbReference>
<protein>
    <submittedName>
        <fullName evidence="2">GDSL-like Lipase/Acylhydrolase family protein</fullName>
    </submittedName>
</protein>
<evidence type="ECO:0000259" key="1">
    <source>
        <dbReference type="Pfam" id="PF17996"/>
    </source>
</evidence>
<dbReference type="Pfam" id="PF17996">
    <property type="entry name" value="CE2_N"/>
    <property type="match status" value="1"/>
</dbReference>
<dbReference type="InterPro" id="IPR036514">
    <property type="entry name" value="SGNH_hydro_sf"/>
</dbReference>
<dbReference type="Proteomes" id="UP000199513">
    <property type="component" value="Unassembled WGS sequence"/>
</dbReference>